<evidence type="ECO:0008006" key="3">
    <source>
        <dbReference type="Google" id="ProtNLM"/>
    </source>
</evidence>
<dbReference type="Gene3D" id="2.80.10.50">
    <property type="match status" value="1"/>
</dbReference>
<reference evidence="1" key="2">
    <citation type="submission" date="2014-03" db="EMBL/GenBank/DDBJ databases">
        <authorList>
            <person name="Genoscope - CEA"/>
        </authorList>
    </citation>
    <scope>NUCLEOTIDE SEQUENCE</scope>
</reference>
<dbReference type="Proteomes" id="UP000193380">
    <property type="component" value="Unassembled WGS sequence"/>
</dbReference>
<dbReference type="STRING" id="8022.A0A060Z5D0"/>
<accession>A0A060Z5D0</accession>
<evidence type="ECO:0000313" key="1">
    <source>
        <dbReference type="EMBL" id="CDQ99206.1"/>
    </source>
</evidence>
<proteinExistence type="predicted"/>
<organism evidence="1 2">
    <name type="scientific">Oncorhynchus mykiss</name>
    <name type="common">Rainbow trout</name>
    <name type="synonym">Salmo gairdneri</name>
    <dbReference type="NCBI Taxonomy" id="8022"/>
    <lineage>
        <taxon>Eukaryota</taxon>
        <taxon>Metazoa</taxon>
        <taxon>Chordata</taxon>
        <taxon>Craniata</taxon>
        <taxon>Vertebrata</taxon>
        <taxon>Euteleostomi</taxon>
        <taxon>Actinopterygii</taxon>
        <taxon>Neopterygii</taxon>
        <taxon>Teleostei</taxon>
        <taxon>Protacanthopterygii</taxon>
        <taxon>Salmoniformes</taxon>
        <taxon>Salmonidae</taxon>
        <taxon>Salmoninae</taxon>
        <taxon>Oncorhynchus</taxon>
    </lineage>
</organism>
<sequence length="121" mass="13196">MCRWMPPVASLRPDLAAIGTAHAGLPPLPSAASLRLAFLTLLLVAGTALGGCPLGVGHEPLQVLARGINCSWTLERHTRSYNHLEGDVRLRRLYSANKFFLCIDKTGKVDGTRRKNYAESE</sequence>
<gene>
    <name evidence="1" type="ORF">GSONMT00051872001</name>
</gene>
<reference evidence="1" key="1">
    <citation type="journal article" date="2014" name="Nat. Commun.">
        <title>The rainbow trout genome provides novel insights into evolution after whole-genome duplication in vertebrates.</title>
        <authorList>
            <person name="Berthelot C."/>
            <person name="Brunet F."/>
            <person name="Chalopin D."/>
            <person name="Juanchich A."/>
            <person name="Bernard M."/>
            <person name="Noel B."/>
            <person name="Bento P."/>
            <person name="Da Silva C."/>
            <person name="Labadie K."/>
            <person name="Alberti A."/>
            <person name="Aury J.M."/>
            <person name="Louis A."/>
            <person name="Dehais P."/>
            <person name="Bardou P."/>
            <person name="Montfort J."/>
            <person name="Klopp C."/>
            <person name="Cabau C."/>
            <person name="Gaspin C."/>
            <person name="Thorgaard G.H."/>
            <person name="Boussaha M."/>
            <person name="Quillet E."/>
            <person name="Guyomard R."/>
            <person name="Galiana D."/>
            <person name="Bobe J."/>
            <person name="Volff J.N."/>
            <person name="Genet C."/>
            <person name="Wincker P."/>
            <person name="Jaillon O."/>
            <person name="Roest Crollius H."/>
            <person name="Guiguen Y."/>
        </authorList>
    </citation>
    <scope>NUCLEOTIDE SEQUENCE [LARGE SCALE GENOMIC DNA]</scope>
</reference>
<dbReference type="PaxDb" id="8022-A0A060Z5D0"/>
<dbReference type="InterPro" id="IPR008996">
    <property type="entry name" value="IL1/FGF"/>
</dbReference>
<dbReference type="SUPFAM" id="SSF50353">
    <property type="entry name" value="Cytokine"/>
    <property type="match status" value="1"/>
</dbReference>
<protein>
    <recommendedName>
        <fullName evidence="3">Fibroblast growth factor 10</fullName>
    </recommendedName>
</protein>
<evidence type="ECO:0000313" key="2">
    <source>
        <dbReference type="Proteomes" id="UP000193380"/>
    </source>
</evidence>
<name>A0A060Z5D0_ONCMY</name>
<dbReference type="AlphaFoldDB" id="A0A060Z5D0"/>
<dbReference type="EMBL" id="FR944300">
    <property type="protein sequence ID" value="CDQ99206.1"/>
    <property type="molecule type" value="Genomic_DNA"/>
</dbReference>